<dbReference type="VEuPathDB" id="TriTrypDB:BSAL_81315"/>
<dbReference type="AlphaFoldDB" id="A0A0S4J2H6"/>
<reference evidence="2" key="1">
    <citation type="submission" date="2015-09" db="EMBL/GenBank/DDBJ databases">
        <authorList>
            <consortium name="Pathogen Informatics"/>
        </authorList>
    </citation>
    <scope>NUCLEOTIDE SEQUENCE [LARGE SCALE GENOMIC DNA]</scope>
    <source>
        <strain evidence="2">Lake Konstanz</strain>
    </source>
</reference>
<proteinExistence type="predicted"/>
<accession>A0A0S4J2H6</accession>
<evidence type="ECO:0000313" key="2">
    <source>
        <dbReference type="Proteomes" id="UP000051952"/>
    </source>
</evidence>
<sequence>MSMSTNGTRLDAVYSFSIAIREIMSVAGAHVKDTLVSPNLVGGIARMSTYATTPDAVRLLSGAIRESANRVSASVQAMFATSSIVDASVRMSTYAKTPDSVRRHAPLVFYTGVMFL</sequence>
<protein>
    <submittedName>
        <fullName evidence="1">Uncharacterized protein</fullName>
    </submittedName>
</protein>
<gene>
    <name evidence="1" type="ORF">BSAL_81315</name>
</gene>
<keyword evidence="2" id="KW-1185">Reference proteome</keyword>
<name>A0A0S4J2H6_BODSA</name>
<evidence type="ECO:0000313" key="1">
    <source>
        <dbReference type="EMBL" id="CUG55958.1"/>
    </source>
</evidence>
<organism evidence="1 2">
    <name type="scientific">Bodo saltans</name>
    <name type="common">Flagellated protozoan</name>
    <dbReference type="NCBI Taxonomy" id="75058"/>
    <lineage>
        <taxon>Eukaryota</taxon>
        <taxon>Discoba</taxon>
        <taxon>Euglenozoa</taxon>
        <taxon>Kinetoplastea</taxon>
        <taxon>Metakinetoplastina</taxon>
        <taxon>Eubodonida</taxon>
        <taxon>Bodonidae</taxon>
        <taxon>Bodo</taxon>
    </lineage>
</organism>
<dbReference type="EMBL" id="CYKH01000873">
    <property type="protein sequence ID" value="CUG55958.1"/>
    <property type="molecule type" value="Genomic_DNA"/>
</dbReference>
<dbReference type="Proteomes" id="UP000051952">
    <property type="component" value="Unassembled WGS sequence"/>
</dbReference>